<reference evidence="3" key="2">
    <citation type="submission" date="2025-09" db="UniProtKB">
        <authorList>
            <consortium name="Ensembl"/>
        </authorList>
    </citation>
    <scope>IDENTIFICATION</scope>
</reference>
<dbReference type="Ensembl" id="ENSPCET00000000253.1">
    <property type="protein sequence ID" value="ENSPCEP00000000245.1"/>
    <property type="gene ID" value="ENSPCEG00000000226.1"/>
</dbReference>
<evidence type="ECO:0000256" key="1">
    <source>
        <dbReference type="SAM" id="MobiDB-lite"/>
    </source>
</evidence>
<dbReference type="GO" id="GO:0005884">
    <property type="term" value="C:actin filament"/>
    <property type="evidence" value="ECO:0007669"/>
    <property type="project" value="TreeGrafter"/>
</dbReference>
<feature type="compositionally biased region" description="Low complexity" evidence="1">
    <location>
        <begin position="345"/>
        <end position="361"/>
    </location>
</feature>
<sequence>MPVPPPPAPPPPPTLAVANTEKPSLNKNEQAGRNALLSDINKGKKLKKAVTNDRSAPVLDKPKGSGGGHGGGGGGSGGGFGGGGGGGGSGGGFGGGGSGGGFGGGGPPGLGGLFQSGMPKLRSAANRDSDSGGNRPPMLPPGGRTTSAKPFSPSGSAGRFPGPPLGQRNAAPEPQRNRMPPPRPDFGSKPDTGPPPVPNTPRPIPSGLHNRASPPVPGVNRQSNTGPTPPSFPGNRNTGFGGSIRQSTPSPSLPFSNRPPLPPAPGKPTDDKPPPPLPSLTGNRPSLNRDVSLPPPPPQNNKPPVPSSPRPSPVSQAPPPPPSRPGPPISSGNDDMPRLPQRNLSLGSLSPPSLPGASRSGPLPPPPNERPPPPVRDPPSRSGPLPPPPPVNRNGSTSRALPATPQLPSRAGLENQRGGLRPPLPPDRPSSGAPPPPPPPATAIRNGFQDSSCEDEWESRFSFHPISDLPPPEPYVPVNKSYPSKLARNESRGSSGRRERGAPPLPPIPR</sequence>
<organism evidence="3 4">
    <name type="scientific">Pelusios castaneus</name>
    <name type="common">West African mud turtle</name>
    <dbReference type="NCBI Taxonomy" id="367368"/>
    <lineage>
        <taxon>Eukaryota</taxon>
        <taxon>Metazoa</taxon>
        <taxon>Chordata</taxon>
        <taxon>Craniata</taxon>
        <taxon>Vertebrata</taxon>
        <taxon>Euteleostomi</taxon>
        <taxon>Archelosauria</taxon>
        <taxon>Testudinata</taxon>
        <taxon>Testudines</taxon>
        <taxon>Pleurodira</taxon>
        <taxon>Pelomedusidae</taxon>
        <taxon>Pelusios</taxon>
    </lineage>
</organism>
<feature type="compositionally biased region" description="Basic and acidic residues" evidence="1">
    <location>
        <begin position="487"/>
        <end position="501"/>
    </location>
</feature>
<dbReference type="Proteomes" id="UP000694393">
    <property type="component" value="Unplaced"/>
</dbReference>
<dbReference type="InterPro" id="IPR053099">
    <property type="entry name" value="WAS/WASL-interacting_domain"/>
</dbReference>
<dbReference type="Gene3D" id="2.30.29.30">
    <property type="entry name" value="Pleckstrin-homology domain (PH domain)/Phosphotyrosine-binding domain (PTB)"/>
    <property type="match status" value="1"/>
</dbReference>
<reference evidence="3" key="1">
    <citation type="submission" date="2025-08" db="UniProtKB">
        <authorList>
            <consortium name="Ensembl"/>
        </authorList>
    </citation>
    <scope>IDENTIFICATION</scope>
</reference>
<feature type="compositionally biased region" description="Gly residues" evidence="1">
    <location>
        <begin position="64"/>
        <end position="114"/>
    </location>
</feature>
<feature type="compositionally biased region" description="Polar residues" evidence="1">
    <location>
        <begin position="234"/>
        <end position="255"/>
    </location>
</feature>
<feature type="compositionally biased region" description="Pro residues" evidence="1">
    <location>
        <begin position="362"/>
        <end position="377"/>
    </location>
</feature>
<dbReference type="PROSITE" id="PS51082">
    <property type="entry name" value="WH2"/>
    <property type="match status" value="1"/>
</dbReference>
<dbReference type="CDD" id="cd22076">
    <property type="entry name" value="WH2_WAS_WASL-1"/>
    <property type="match status" value="1"/>
</dbReference>
<feature type="compositionally biased region" description="Pro residues" evidence="1">
    <location>
        <begin position="257"/>
        <end position="266"/>
    </location>
</feature>
<dbReference type="InterPro" id="IPR011993">
    <property type="entry name" value="PH-like_dom_sf"/>
</dbReference>
<dbReference type="PANTHER" id="PTHR48226">
    <property type="entry name" value="OS06G0326200 PROTEIN"/>
    <property type="match status" value="1"/>
</dbReference>
<evidence type="ECO:0000313" key="4">
    <source>
        <dbReference type="Proteomes" id="UP000694393"/>
    </source>
</evidence>
<feature type="compositionally biased region" description="Pro residues" evidence="1">
    <location>
        <begin position="422"/>
        <end position="441"/>
    </location>
</feature>
<feature type="compositionally biased region" description="Polar residues" evidence="1">
    <location>
        <begin position="144"/>
        <end position="155"/>
    </location>
</feature>
<feature type="domain" description="WH2" evidence="2">
    <location>
        <begin position="32"/>
        <end position="49"/>
    </location>
</feature>
<evidence type="ECO:0000259" key="2">
    <source>
        <dbReference type="PROSITE" id="PS51082"/>
    </source>
</evidence>
<dbReference type="GO" id="GO:0030048">
    <property type="term" value="P:actin filament-based movement"/>
    <property type="evidence" value="ECO:0007669"/>
    <property type="project" value="TreeGrafter"/>
</dbReference>
<proteinExistence type="predicted"/>
<feature type="compositionally biased region" description="Polar residues" evidence="1">
    <location>
        <begin position="21"/>
        <end position="31"/>
    </location>
</feature>
<feature type="compositionally biased region" description="Pro residues" evidence="1">
    <location>
        <begin position="293"/>
        <end position="328"/>
    </location>
</feature>
<feature type="region of interest" description="Disordered" evidence="1">
    <location>
        <begin position="1"/>
        <end position="510"/>
    </location>
</feature>
<dbReference type="InterPro" id="IPR003124">
    <property type="entry name" value="WH2_dom"/>
</dbReference>
<dbReference type="PANTHER" id="PTHR48226:SF1">
    <property type="entry name" value="WAS_WASL-INTERACTING PROTEIN FAMILY MEMBER 1"/>
    <property type="match status" value="1"/>
</dbReference>
<dbReference type="SMART" id="SM00246">
    <property type="entry name" value="WH2"/>
    <property type="match status" value="1"/>
</dbReference>
<keyword evidence="4" id="KW-1185">Reference proteome</keyword>
<feature type="compositionally biased region" description="Pro residues" evidence="1">
    <location>
        <begin position="1"/>
        <end position="14"/>
    </location>
</feature>
<protein>
    <submittedName>
        <fullName evidence="3">WAS/WASL interacting protein family member 1</fullName>
    </submittedName>
</protein>
<dbReference type="Pfam" id="PF02205">
    <property type="entry name" value="WH2"/>
    <property type="match status" value="1"/>
</dbReference>
<accession>A0A8C8R539</accession>
<evidence type="ECO:0000313" key="3">
    <source>
        <dbReference type="Ensembl" id="ENSPCEP00000000245.1"/>
    </source>
</evidence>
<dbReference type="AlphaFoldDB" id="A0A8C8R539"/>
<dbReference type="GO" id="GO:0003779">
    <property type="term" value="F:actin binding"/>
    <property type="evidence" value="ECO:0007669"/>
    <property type="project" value="InterPro"/>
</dbReference>
<name>A0A8C8R539_9SAUR</name>
<feature type="compositionally biased region" description="Pro residues" evidence="1">
    <location>
        <begin position="192"/>
        <end position="204"/>
    </location>
</feature>